<dbReference type="GO" id="GO:0051499">
    <property type="term" value="F:D-aminoacyl-tRNA deacylase activity"/>
    <property type="evidence" value="ECO:0007669"/>
    <property type="project" value="InterPro"/>
</dbReference>
<organism evidence="1 2">
    <name type="scientific">Candidatus Desantisbacteria bacterium CG_4_10_14_0_8_um_filter_48_22</name>
    <dbReference type="NCBI Taxonomy" id="1974543"/>
    <lineage>
        <taxon>Bacteria</taxon>
        <taxon>Candidatus Desantisiibacteriota</taxon>
    </lineage>
</organism>
<dbReference type="GO" id="GO:0005737">
    <property type="term" value="C:cytoplasm"/>
    <property type="evidence" value="ECO:0007669"/>
    <property type="project" value="InterPro"/>
</dbReference>
<dbReference type="Pfam" id="PF02580">
    <property type="entry name" value="Tyr_Deacylase"/>
    <property type="match status" value="1"/>
</dbReference>
<comment type="caution">
    <text evidence="1">The sequence shown here is derived from an EMBL/GenBank/DDBJ whole genome shotgun (WGS) entry which is preliminary data.</text>
</comment>
<gene>
    <name evidence="1" type="ORF">COY52_10115</name>
</gene>
<dbReference type="InterPro" id="IPR003732">
    <property type="entry name" value="Daa-tRNA_deacyls_DTD"/>
</dbReference>
<protein>
    <recommendedName>
        <fullName evidence="3">D-tyrosyl-tRNA(Tyr) deacylase</fullName>
    </recommendedName>
</protein>
<evidence type="ECO:0000313" key="2">
    <source>
        <dbReference type="Proteomes" id="UP000229307"/>
    </source>
</evidence>
<name>A0A2M7S744_9BACT</name>
<dbReference type="InterPro" id="IPR023509">
    <property type="entry name" value="DTD-like_sf"/>
</dbReference>
<evidence type="ECO:0008006" key="3">
    <source>
        <dbReference type="Google" id="ProtNLM"/>
    </source>
</evidence>
<dbReference type="AlphaFoldDB" id="A0A2M7S744"/>
<reference evidence="2" key="1">
    <citation type="submission" date="2017-09" db="EMBL/GenBank/DDBJ databases">
        <title>Depth-based differentiation of microbial function through sediment-hosted aquifers and enrichment of novel symbionts in the deep terrestrial subsurface.</title>
        <authorList>
            <person name="Probst A.J."/>
            <person name="Ladd B."/>
            <person name="Jarett J.K."/>
            <person name="Geller-Mcgrath D.E."/>
            <person name="Sieber C.M.K."/>
            <person name="Emerson J.B."/>
            <person name="Anantharaman K."/>
            <person name="Thomas B.C."/>
            <person name="Malmstrom R."/>
            <person name="Stieglmeier M."/>
            <person name="Klingl A."/>
            <person name="Woyke T."/>
            <person name="Ryan C.M."/>
            <person name="Banfield J.F."/>
        </authorList>
    </citation>
    <scope>NUCLEOTIDE SEQUENCE [LARGE SCALE GENOMIC DNA]</scope>
</reference>
<proteinExistence type="predicted"/>
<dbReference type="Proteomes" id="UP000229307">
    <property type="component" value="Unassembled WGS sequence"/>
</dbReference>
<dbReference type="EMBL" id="PFMR01000272">
    <property type="protein sequence ID" value="PIZ15290.1"/>
    <property type="molecule type" value="Genomic_DNA"/>
</dbReference>
<dbReference type="Gene3D" id="3.50.80.10">
    <property type="entry name" value="D-tyrosyl-tRNA(Tyr) deacylase"/>
    <property type="match status" value="1"/>
</dbReference>
<sequence>MRAVVQRVKWAKVSRISGEKSEPLGEIGKGMLIFLGIGKGDSASDAQYLADKLLNLNDGPVTFVIDSKQ</sequence>
<dbReference type="SUPFAM" id="SSF69500">
    <property type="entry name" value="DTD-like"/>
    <property type="match status" value="1"/>
</dbReference>
<accession>A0A2M7S744</accession>
<evidence type="ECO:0000313" key="1">
    <source>
        <dbReference type="EMBL" id="PIZ15290.1"/>
    </source>
</evidence>